<evidence type="ECO:0000259" key="2">
    <source>
        <dbReference type="PROSITE" id="PS50106"/>
    </source>
</evidence>
<dbReference type="InterPro" id="IPR024934">
    <property type="entry name" value="Rubredoxin-like_dom"/>
</dbReference>
<dbReference type="PROSITE" id="PS50106">
    <property type="entry name" value="PDZ"/>
    <property type="match status" value="1"/>
</dbReference>
<evidence type="ECO:0000313" key="5">
    <source>
        <dbReference type="Proteomes" id="UP001190700"/>
    </source>
</evidence>
<dbReference type="PANTHER" id="PTHR47661">
    <property type="entry name" value="PHOSPHOGLUCAN PHOSPHATASE LSF1, CHLOROPLASTIC"/>
    <property type="match status" value="1"/>
</dbReference>
<comment type="caution">
    <text evidence="4">The sequence shown here is derived from an EMBL/GenBank/DDBJ whole genome shotgun (WGS) entry which is preliminary data.</text>
</comment>
<sequence length="245" mass="26199">MQATRCSMATRNGFSVKKTASKGSSLMGKAMPKARNQSKGLSASQRLMIEAAKEYEFNVDKPLGIKLADKGGKGGGVLVKSLDNGGNAAKAGLKVGDQVIYHSSFFGDELWPADSLGFTNTAIKACPDDVDFIVVRGADIGTVDVKRIPKRPKLAKFGRKLTAAQKERATHLCVDCGFIYYLPTPFAEQPNTYICPQCQAPKARFAEYDPITGKVKSIGVPPSVLISFIIGILGFAAFAVVGFDL</sequence>
<dbReference type="SUPFAM" id="SSF57802">
    <property type="entry name" value="Rubredoxin-like"/>
    <property type="match status" value="1"/>
</dbReference>
<reference evidence="4 5" key="1">
    <citation type="journal article" date="2015" name="Genome Biol. Evol.">
        <title>Comparative Genomics of a Bacterivorous Green Alga Reveals Evolutionary Causalities and Consequences of Phago-Mixotrophic Mode of Nutrition.</title>
        <authorList>
            <person name="Burns J.A."/>
            <person name="Paasch A."/>
            <person name="Narechania A."/>
            <person name="Kim E."/>
        </authorList>
    </citation>
    <scope>NUCLEOTIDE SEQUENCE [LARGE SCALE GENOMIC DNA]</scope>
    <source>
        <strain evidence="4 5">PLY_AMNH</strain>
    </source>
</reference>
<protein>
    <recommendedName>
        <fullName evidence="6">Rubredoxin-like domain-containing protein</fullName>
    </recommendedName>
</protein>
<accession>A0AAE0FL50</accession>
<evidence type="ECO:0000313" key="4">
    <source>
        <dbReference type="EMBL" id="KAK3261006.1"/>
    </source>
</evidence>
<gene>
    <name evidence="4" type="ORF">CYMTET_30067</name>
</gene>
<evidence type="ECO:0008006" key="6">
    <source>
        <dbReference type="Google" id="ProtNLM"/>
    </source>
</evidence>
<dbReference type="AlphaFoldDB" id="A0AAE0FL50"/>
<dbReference type="PROSITE" id="PS50903">
    <property type="entry name" value="RUBREDOXIN_LIKE"/>
    <property type="match status" value="1"/>
</dbReference>
<feature type="domain" description="PDZ" evidence="2">
    <location>
        <begin position="48"/>
        <end position="100"/>
    </location>
</feature>
<dbReference type="EMBL" id="LGRX02017237">
    <property type="protein sequence ID" value="KAK3261006.1"/>
    <property type="molecule type" value="Genomic_DNA"/>
</dbReference>
<organism evidence="4 5">
    <name type="scientific">Cymbomonas tetramitiformis</name>
    <dbReference type="NCBI Taxonomy" id="36881"/>
    <lineage>
        <taxon>Eukaryota</taxon>
        <taxon>Viridiplantae</taxon>
        <taxon>Chlorophyta</taxon>
        <taxon>Pyramimonadophyceae</taxon>
        <taxon>Pyramimonadales</taxon>
        <taxon>Pyramimonadaceae</taxon>
        <taxon>Cymbomonas</taxon>
    </lineage>
</organism>
<dbReference type="GO" id="GO:0005506">
    <property type="term" value="F:iron ion binding"/>
    <property type="evidence" value="ECO:0007669"/>
    <property type="project" value="InterPro"/>
</dbReference>
<dbReference type="Gene3D" id="2.30.42.10">
    <property type="match status" value="1"/>
</dbReference>
<keyword evidence="1" id="KW-0812">Transmembrane</keyword>
<proteinExistence type="predicted"/>
<dbReference type="Gene3D" id="2.20.28.10">
    <property type="match status" value="1"/>
</dbReference>
<feature type="transmembrane region" description="Helical" evidence="1">
    <location>
        <begin position="224"/>
        <end position="243"/>
    </location>
</feature>
<evidence type="ECO:0000259" key="3">
    <source>
        <dbReference type="PROSITE" id="PS50903"/>
    </source>
</evidence>
<dbReference type="Proteomes" id="UP001190700">
    <property type="component" value="Unassembled WGS sequence"/>
</dbReference>
<feature type="domain" description="Rubredoxin-like" evidence="3">
    <location>
        <begin position="168"/>
        <end position="208"/>
    </location>
</feature>
<dbReference type="SUPFAM" id="SSF50156">
    <property type="entry name" value="PDZ domain-like"/>
    <property type="match status" value="1"/>
</dbReference>
<dbReference type="InterPro" id="IPR001478">
    <property type="entry name" value="PDZ"/>
</dbReference>
<dbReference type="InterPro" id="IPR036034">
    <property type="entry name" value="PDZ_sf"/>
</dbReference>
<keyword evidence="5" id="KW-1185">Reference proteome</keyword>
<evidence type="ECO:0000256" key="1">
    <source>
        <dbReference type="SAM" id="Phobius"/>
    </source>
</evidence>
<name>A0AAE0FL50_9CHLO</name>
<dbReference type="PANTHER" id="PTHR47661:SF4">
    <property type="entry name" value="OS08G0162600 PROTEIN"/>
    <property type="match status" value="1"/>
</dbReference>
<keyword evidence="1" id="KW-1133">Transmembrane helix</keyword>
<keyword evidence="1" id="KW-0472">Membrane</keyword>